<evidence type="ECO:0000256" key="1">
    <source>
        <dbReference type="SAM" id="MobiDB-lite"/>
    </source>
</evidence>
<protein>
    <submittedName>
        <fullName evidence="2">Uncharacterized protein</fullName>
    </submittedName>
</protein>
<evidence type="ECO:0000313" key="2">
    <source>
        <dbReference type="EMBL" id="DAF44509.1"/>
    </source>
</evidence>
<dbReference type="EMBL" id="BK032511">
    <property type="protein sequence ID" value="DAF44509.1"/>
    <property type="molecule type" value="Genomic_DNA"/>
</dbReference>
<feature type="compositionally biased region" description="Acidic residues" evidence="1">
    <location>
        <begin position="46"/>
        <end position="56"/>
    </location>
</feature>
<accession>A0A8S5S0H1</accession>
<name>A0A8S5S0H1_9CAUD</name>
<feature type="region of interest" description="Disordered" evidence="1">
    <location>
        <begin position="34"/>
        <end position="56"/>
    </location>
</feature>
<proteinExistence type="predicted"/>
<sequence>MESNTSHVFWVKNDPELIFEWETALTSVGTIVDEKNSTVTPVDPSPTEDGEDELGS</sequence>
<organism evidence="2">
    <name type="scientific">Podoviridae sp. ct8Lf7</name>
    <dbReference type="NCBI Taxonomy" id="2827723"/>
    <lineage>
        <taxon>Viruses</taxon>
        <taxon>Duplodnaviria</taxon>
        <taxon>Heunggongvirae</taxon>
        <taxon>Uroviricota</taxon>
        <taxon>Caudoviricetes</taxon>
    </lineage>
</organism>
<reference evidence="2" key="1">
    <citation type="journal article" date="2021" name="Proc. Natl. Acad. Sci. U.S.A.">
        <title>A Catalog of Tens of Thousands of Viruses from Human Metagenomes Reveals Hidden Associations with Chronic Diseases.</title>
        <authorList>
            <person name="Tisza M.J."/>
            <person name="Buck C.B."/>
        </authorList>
    </citation>
    <scope>NUCLEOTIDE SEQUENCE</scope>
    <source>
        <strain evidence="2">Ct8Lf7</strain>
    </source>
</reference>